<evidence type="ECO:0000256" key="1">
    <source>
        <dbReference type="ARBA" id="ARBA00001974"/>
    </source>
</evidence>
<dbReference type="Pfam" id="PF09791">
    <property type="entry name" value="Oxidored-like"/>
    <property type="match status" value="1"/>
</dbReference>
<evidence type="ECO:0000256" key="4">
    <source>
        <dbReference type="ARBA" id="ARBA00022827"/>
    </source>
</evidence>
<organism evidence="8 9">
    <name type="scientific">Neodiprion lecontei</name>
    <name type="common">Redheaded pine sawfly</name>
    <dbReference type="NCBI Taxonomy" id="441921"/>
    <lineage>
        <taxon>Eukaryota</taxon>
        <taxon>Metazoa</taxon>
        <taxon>Ecdysozoa</taxon>
        <taxon>Arthropoda</taxon>
        <taxon>Hexapoda</taxon>
        <taxon>Insecta</taxon>
        <taxon>Pterygota</taxon>
        <taxon>Neoptera</taxon>
        <taxon>Endopterygota</taxon>
        <taxon>Hymenoptera</taxon>
        <taxon>Tenthredinoidea</taxon>
        <taxon>Diprionidae</taxon>
        <taxon>Diprioninae</taxon>
        <taxon>Neodiprion</taxon>
    </lineage>
</organism>
<dbReference type="SUPFAM" id="SSF63380">
    <property type="entry name" value="Riboflavin synthase domain-like"/>
    <property type="match status" value="1"/>
</dbReference>
<evidence type="ECO:0000256" key="5">
    <source>
        <dbReference type="ARBA" id="ARBA00023002"/>
    </source>
</evidence>
<dbReference type="Proteomes" id="UP000829291">
    <property type="component" value="Chromosome 4"/>
</dbReference>
<feature type="binding site" evidence="6">
    <location>
        <position position="111"/>
    </location>
    <ligand>
        <name>FAD</name>
        <dbReference type="ChEBI" id="CHEBI:57692"/>
    </ligand>
</feature>
<dbReference type="Pfam" id="PF00970">
    <property type="entry name" value="FAD_binding_6"/>
    <property type="match status" value="1"/>
</dbReference>
<keyword evidence="3 6" id="KW-0285">Flavoprotein</keyword>
<dbReference type="Gene3D" id="2.40.30.10">
    <property type="entry name" value="Translation factors"/>
    <property type="match status" value="1"/>
</dbReference>
<dbReference type="Pfam" id="PF00175">
    <property type="entry name" value="NAD_binding_1"/>
    <property type="match status" value="1"/>
</dbReference>
<accession>A0A6J0BW27</accession>
<keyword evidence="5" id="KW-0560">Oxidoreductase</keyword>
<dbReference type="PROSITE" id="PS51384">
    <property type="entry name" value="FAD_FR"/>
    <property type="match status" value="1"/>
</dbReference>
<dbReference type="PANTHER" id="PTHR19370:SF184">
    <property type="entry name" value="NADH-CYTOCHROME B5 REDUCTASE-LIKE"/>
    <property type="match status" value="1"/>
</dbReference>
<evidence type="ECO:0000259" key="7">
    <source>
        <dbReference type="PROSITE" id="PS51384"/>
    </source>
</evidence>
<dbReference type="RefSeq" id="XP_046595211.1">
    <property type="nucleotide sequence ID" value="XM_046739255.1"/>
</dbReference>
<feature type="binding site" evidence="6">
    <location>
        <position position="125"/>
    </location>
    <ligand>
        <name>FAD</name>
        <dbReference type="ChEBI" id="CHEBI:57692"/>
    </ligand>
</feature>
<dbReference type="KEGG" id="nlo:107223390"/>
<comment type="similarity">
    <text evidence="2">Belongs to the flavoprotein pyridine nucleotide cytochrome reductase family.</text>
</comment>
<dbReference type="InterPro" id="IPR001834">
    <property type="entry name" value="CBR-like"/>
</dbReference>
<dbReference type="InterPro" id="IPR019180">
    <property type="entry name" value="Oxidoreductase-like_N"/>
</dbReference>
<dbReference type="InterPro" id="IPR017938">
    <property type="entry name" value="Riboflavin_synthase-like_b-brl"/>
</dbReference>
<name>A0A6J0BW27_NEOLC</name>
<feature type="binding site" evidence="6">
    <location>
        <position position="110"/>
    </location>
    <ligand>
        <name>FAD</name>
        <dbReference type="ChEBI" id="CHEBI:57692"/>
    </ligand>
</feature>
<feature type="binding site" evidence="6">
    <location>
        <position position="127"/>
    </location>
    <ligand>
        <name>FAD</name>
        <dbReference type="ChEBI" id="CHEBI:57692"/>
    </ligand>
</feature>
<dbReference type="Gene3D" id="3.40.50.80">
    <property type="entry name" value="Nucleotide-binding domain of ferredoxin-NADP reductase (FNR) module"/>
    <property type="match status" value="1"/>
</dbReference>
<dbReference type="OrthoDB" id="432685at2759"/>
<feature type="binding site" evidence="6">
    <location>
        <position position="135"/>
    </location>
    <ligand>
        <name>FAD</name>
        <dbReference type="ChEBI" id="CHEBI:57692"/>
    </ligand>
</feature>
<dbReference type="FunCoup" id="A0A6J0BW27">
    <property type="interactions" value="380"/>
</dbReference>
<reference evidence="9" key="1">
    <citation type="submission" date="2025-04" db="UniProtKB">
        <authorList>
            <consortium name="RefSeq"/>
        </authorList>
    </citation>
    <scope>IDENTIFICATION</scope>
    <source>
        <tissue evidence="10">Thorax and Abdomen</tissue>
        <tissue evidence="9">Whole body</tissue>
    </source>
</reference>
<dbReference type="InterPro" id="IPR001433">
    <property type="entry name" value="OxRdtase_FAD/NAD-bd"/>
</dbReference>
<comment type="cofactor">
    <cofactor evidence="1 6">
        <name>FAD</name>
        <dbReference type="ChEBI" id="CHEBI:57692"/>
    </cofactor>
</comment>
<proteinExistence type="inferred from homology"/>
<dbReference type="PANTHER" id="PTHR19370">
    <property type="entry name" value="NADH-CYTOCHROME B5 REDUCTASE"/>
    <property type="match status" value="1"/>
</dbReference>
<keyword evidence="8" id="KW-1185">Reference proteome</keyword>
<evidence type="ECO:0000313" key="9">
    <source>
        <dbReference type="RefSeq" id="XP_015518544.1"/>
    </source>
</evidence>
<feature type="binding site" evidence="6">
    <location>
        <position position="133"/>
    </location>
    <ligand>
        <name>FAD</name>
        <dbReference type="ChEBI" id="CHEBI:57692"/>
    </ligand>
</feature>
<dbReference type="PRINTS" id="PR00406">
    <property type="entry name" value="CYTB5RDTASE"/>
</dbReference>
<keyword evidence="4 6" id="KW-0274">FAD</keyword>
<feature type="domain" description="FAD-binding FR-type" evidence="7">
    <location>
        <begin position="59"/>
        <end position="159"/>
    </location>
</feature>
<sequence>MSCNDGEDERPVTPLESDCCGYGCNPCIHDVHRDLIDKWERRRISKAGFSVRKNVLSLTKYKPFVISELKQACANCIFIRLNYGGLEDADTQLFLSPGQHVILRTSISSRPYTPISWTTNSLLLLVKIYSNGKFSKSLGQMKVGEDIEVRGPYGEFRYQPNSFEEILMLSIGTGIAALYPIAKSIVDDELEESRIHLICGFKSHAHIPLANELRDLSHYWNFSCTIKLSQIDSAKRINGVRIESSHLEENTVTRFLESRSPKSTLVLICGTPEFNKAATQWISALKFINFHVFD</sequence>
<evidence type="ECO:0000313" key="10">
    <source>
        <dbReference type="RefSeq" id="XP_046595211.1"/>
    </source>
</evidence>
<dbReference type="RefSeq" id="XP_015518544.1">
    <property type="nucleotide sequence ID" value="XM_015663058.1"/>
</dbReference>
<dbReference type="CDD" id="cd06183">
    <property type="entry name" value="cyt_b5_reduct_like"/>
    <property type="match status" value="1"/>
</dbReference>
<dbReference type="InterPro" id="IPR039261">
    <property type="entry name" value="FNR_nucleotide-bd"/>
</dbReference>
<dbReference type="SUPFAM" id="SSF52343">
    <property type="entry name" value="Ferredoxin reductase-like, C-terminal NADP-linked domain"/>
    <property type="match status" value="1"/>
</dbReference>
<dbReference type="GeneID" id="107223390"/>
<dbReference type="InParanoid" id="A0A6J0BW27"/>
<evidence type="ECO:0000256" key="3">
    <source>
        <dbReference type="ARBA" id="ARBA00022630"/>
    </source>
</evidence>
<gene>
    <name evidence="9 10" type="primary">LOC107223390</name>
</gene>
<dbReference type="InterPro" id="IPR008333">
    <property type="entry name" value="Cbr1-like_FAD-bd_dom"/>
</dbReference>
<protein>
    <submittedName>
        <fullName evidence="9 10">NADH-cytochrome b5 reductase-like</fullName>
    </submittedName>
</protein>
<dbReference type="AlphaFoldDB" id="A0A6J0BW27"/>
<dbReference type="InterPro" id="IPR017927">
    <property type="entry name" value="FAD-bd_FR_type"/>
</dbReference>
<dbReference type="GO" id="GO:0016491">
    <property type="term" value="F:oxidoreductase activity"/>
    <property type="evidence" value="ECO:0007669"/>
    <property type="project" value="UniProtKB-KW"/>
</dbReference>
<evidence type="ECO:0000256" key="6">
    <source>
        <dbReference type="PIRSR" id="PIRSR601834-1"/>
    </source>
</evidence>
<evidence type="ECO:0000313" key="8">
    <source>
        <dbReference type="Proteomes" id="UP000829291"/>
    </source>
</evidence>
<evidence type="ECO:0000256" key="2">
    <source>
        <dbReference type="ARBA" id="ARBA00006105"/>
    </source>
</evidence>
<feature type="binding site" evidence="6">
    <location>
        <position position="112"/>
    </location>
    <ligand>
        <name>FAD</name>
        <dbReference type="ChEBI" id="CHEBI:57692"/>
    </ligand>
</feature>